<evidence type="ECO:0000256" key="1">
    <source>
        <dbReference type="SAM" id="MobiDB-lite"/>
    </source>
</evidence>
<proteinExistence type="predicted"/>
<feature type="compositionally biased region" description="Polar residues" evidence="1">
    <location>
        <begin position="8"/>
        <end position="19"/>
    </location>
</feature>
<dbReference type="OrthoDB" id="2193576at2759"/>
<dbReference type="EMBL" id="JADCNM010000012">
    <property type="protein sequence ID" value="KAG0459759.1"/>
    <property type="molecule type" value="Genomic_DNA"/>
</dbReference>
<evidence type="ECO:0000313" key="2">
    <source>
        <dbReference type="EMBL" id="KAG0459759.1"/>
    </source>
</evidence>
<comment type="caution">
    <text evidence="2">The sequence shown here is derived from an EMBL/GenBank/DDBJ whole genome shotgun (WGS) entry which is preliminary data.</text>
</comment>
<protein>
    <submittedName>
        <fullName evidence="2">Uncharacterized protein</fullName>
    </submittedName>
</protein>
<evidence type="ECO:0000313" key="3">
    <source>
        <dbReference type="Proteomes" id="UP000639772"/>
    </source>
</evidence>
<dbReference type="Proteomes" id="UP000639772">
    <property type="component" value="Chromosome 12"/>
</dbReference>
<dbReference type="AlphaFoldDB" id="A0A835UE89"/>
<gene>
    <name evidence="2" type="ORF">HPP92_022887</name>
</gene>
<reference evidence="2 3" key="1">
    <citation type="journal article" date="2020" name="Nat. Food">
        <title>A phased Vanilla planifolia genome enables genetic improvement of flavour and production.</title>
        <authorList>
            <person name="Hasing T."/>
            <person name="Tang H."/>
            <person name="Brym M."/>
            <person name="Khazi F."/>
            <person name="Huang T."/>
            <person name="Chambers A.H."/>
        </authorList>
    </citation>
    <scope>NUCLEOTIDE SEQUENCE [LARGE SCALE GENOMIC DNA]</scope>
    <source>
        <tissue evidence="2">Leaf</tissue>
    </source>
</reference>
<organism evidence="2 3">
    <name type="scientific">Vanilla planifolia</name>
    <name type="common">Vanilla</name>
    <dbReference type="NCBI Taxonomy" id="51239"/>
    <lineage>
        <taxon>Eukaryota</taxon>
        <taxon>Viridiplantae</taxon>
        <taxon>Streptophyta</taxon>
        <taxon>Embryophyta</taxon>
        <taxon>Tracheophyta</taxon>
        <taxon>Spermatophyta</taxon>
        <taxon>Magnoliopsida</taxon>
        <taxon>Liliopsida</taxon>
        <taxon>Asparagales</taxon>
        <taxon>Orchidaceae</taxon>
        <taxon>Vanilloideae</taxon>
        <taxon>Vanilleae</taxon>
        <taxon>Vanilla</taxon>
    </lineage>
</organism>
<feature type="region of interest" description="Disordered" evidence="1">
    <location>
        <begin position="1"/>
        <end position="94"/>
    </location>
</feature>
<feature type="compositionally biased region" description="Basic and acidic residues" evidence="1">
    <location>
        <begin position="23"/>
        <end position="52"/>
    </location>
</feature>
<sequence>MASHGDQTKASTEGKTNETLGAAREKAEAGKERAAQTAEATKERAHEGKEKTTGIIQQAGEKVKSVAQGTAGARRGRRATGKATGGHKLISWGT</sequence>
<accession>A0A835UE89</accession>
<name>A0A835UE89_VANPL</name>